<dbReference type="InterPro" id="IPR036397">
    <property type="entry name" value="RNaseH_sf"/>
</dbReference>
<dbReference type="AlphaFoldDB" id="A0A371HNS4"/>
<dbReference type="PANTHER" id="PTHR42648">
    <property type="entry name" value="TRANSPOSASE, PUTATIVE-RELATED"/>
    <property type="match status" value="1"/>
</dbReference>
<comment type="caution">
    <text evidence="1">The sequence shown here is derived from an EMBL/GenBank/DDBJ whole genome shotgun (WGS) entry which is preliminary data.</text>
</comment>
<evidence type="ECO:0000313" key="2">
    <source>
        <dbReference type="Proteomes" id="UP000257109"/>
    </source>
</evidence>
<reference evidence="1" key="1">
    <citation type="submission" date="2018-05" db="EMBL/GenBank/DDBJ databases">
        <title>Draft genome of Mucuna pruriens seed.</title>
        <authorList>
            <person name="Nnadi N.E."/>
            <person name="Vos R."/>
            <person name="Hasami M.H."/>
            <person name="Devisetty U.K."/>
            <person name="Aguiy J.C."/>
        </authorList>
    </citation>
    <scope>NUCLEOTIDE SEQUENCE [LARGE SCALE GENOMIC DNA]</scope>
    <source>
        <strain evidence="1">JCA_2017</strain>
    </source>
</reference>
<dbReference type="PANTHER" id="PTHR42648:SF21">
    <property type="entry name" value="CYSTEINE-RICH RLK (RECEPTOR-LIKE PROTEIN KINASE) 8"/>
    <property type="match status" value="1"/>
</dbReference>
<organism evidence="1 2">
    <name type="scientific">Mucuna pruriens</name>
    <name type="common">Velvet bean</name>
    <name type="synonym">Dolichos pruriens</name>
    <dbReference type="NCBI Taxonomy" id="157652"/>
    <lineage>
        <taxon>Eukaryota</taxon>
        <taxon>Viridiplantae</taxon>
        <taxon>Streptophyta</taxon>
        <taxon>Embryophyta</taxon>
        <taxon>Tracheophyta</taxon>
        <taxon>Spermatophyta</taxon>
        <taxon>Magnoliopsida</taxon>
        <taxon>eudicotyledons</taxon>
        <taxon>Gunneridae</taxon>
        <taxon>Pentapetalae</taxon>
        <taxon>rosids</taxon>
        <taxon>fabids</taxon>
        <taxon>Fabales</taxon>
        <taxon>Fabaceae</taxon>
        <taxon>Papilionoideae</taxon>
        <taxon>50 kb inversion clade</taxon>
        <taxon>NPAAA clade</taxon>
        <taxon>indigoferoid/millettioid clade</taxon>
        <taxon>Phaseoleae</taxon>
        <taxon>Mucuna</taxon>
    </lineage>
</organism>
<sequence length="205" mass="23631">MGEEFMFQDLHPKKGGWVTFKGAVVNIGRIGKHPFPSIDNALYVKGLKHNLLSISQLHDSGYDVSFDKGEFIVKDYKGSIIFSTKRQNNLYKIDLADLINQNHNLLRGIPSLVYKVDMLCDACQKMKQIRGSFESKNVISTSRRLELLHIDFGPTKTISLDGKHYGLVLVDDYSRWTWVMFLAQKDESFKVFYVFCKHIQNEKSF</sequence>
<dbReference type="InterPro" id="IPR039537">
    <property type="entry name" value="Retrotran_Ty1/copia-like"/>
</dbReference>
<proteinExistence type="predicted"/>
<keyword evidence="2" id="KW-1185">Reference proteome</keyword>
<dbReference type="InterPro" id="IPR012337">
    <property type="entry name" value="RNaseH-like_sf"/>
</dbReference>
<dbReference type="Gene3D" id="3.30.420.10">
    <property type="entry name" value="Ribonuclease H-like superfamily/Ribonuclease H"/>
    <property type="match status" value="1"/>
</dbReference>
<dbReference type="Proteomes" id="UP000257109">
    <property type="component" value="Unassembled WGS sequence"/>
</dbReference>
<feature type="non-terminal residue" evidence="1">
    <location>
        <position position="1"/>
    </location>
</feature>
<gene>
    <name evidence="1" type="ORF">CR513_11821</name>
</gene>
<dbReference type="EMBL" id="QJKJ01002077">
    <property type="protein sequence ID" value="RDY04456.1"/>
    <property type="molecule type" value="Genomic_DNA"/>
</dbReference>
<evidence type="ECO:0000313" key="1">
    <source>
        <dbReference type="EMBL" id="RDY04456.1"/>
    </source>
</evidence>
<protein>
    <recommendedName>
        <fullName evidence="3">Integrase catalytic domain-containing protein</fullName>
    </recommendedName>
</protein>
<dbReference type="GO" id="GO:0003676">
    <property type="term" value="F:nucleic acid binding"/>
    <property type="evidence" value="ECO:0007669"/>
    <property type="project" value="InterPro"/>
</dbReference>
<dbReference type="OrthoDB" id="1932348at2759"/>
<accession>A0A371HNS4</accession>
<evidence type="ECO:0008006" key="3">
    <source>
        <dbReference type="Google" id="ProtNLM"/>
    </source>
</evidence>
<name>A0A371HNS4_MUCPR</name>
<dbReference type="SUPFAM" id="SSF53098">
    <property type="entry name" value="Ribonuclease H-like"/>
    <property type="match status" value="1"/>
</dbReference>